<feature type="non-terminal residue" evidence="1">
    <location>
        <position position="1"/>
    </location>
</feature>
<name>X0T2I6_9ZZZZ</name>
<proteinExistence type="predicted"/>
<protein>
    <submittedName>
        <fullName evidence="1">Uncharacterized protein</fullName>
    </submittedName>
</protein>
<organism evidence="1">
    <name type="scientific">marine sediment metagenome</name>
    <dbReference type="NCBI Taxonomy" id="412755"/>
    <lineage>
        <taxon>unclassified sequences</taxon>
        <taxon>metagenomes</taxon>
        <taxon>ecological metagenomes</taxon>
    </lineage>
</organism>
<reference evidence="1" key="1">
    <citation type="journal article" date="2014" name="Front. Microbiol.">
        <title>High frequency of phylogenetically diverse reductive dehalogenase-homologous genes in deep subseafloor sedimentary metagenomes.</title>
        <authorList>
            <person name="Kawai M."/>
            <person name="Futagami T."/>
            <person name="Toyoda A."/>
            <person name="Takaki Y."/>
            <person name="Nishi S."/>
            <person name="Hori S."/>
            <person name="Arai W."/>
            <person name="Tsubouchi T."/>
            <person name="Morono Y."/>
            <person name="Uchiyama I."/>
            <person name="Ito T."/>
            <person name="Fujiyama A."/>
            <person name="Inagaki F."/>
            <person name="Takami H."/>
        </authorList>
    </citation>
    <scope>NUCLEOTIDE SEQUENCE</scope>
    <source>
        <strain evidence="1">Expedition CK06-06</strain>
    </source>
</reference>
<accession>X0T2I6</accession>
<evidence type="ECO:0000313" key="1">
    <source>
        <dbReference type="EMBL" id="GAF82392.1"/>
    </source>
</evidence>
<feature type="non-terminal residue" evidence="1">
    <location>
        <position position="363"/>
    </location>
</feature>
<dbReference type="AlphaFoldDB" id="X0T2I6"/>
<sequence>LDADKAKAIINNSGWAAVDVHEIQVPFAALVHREMRGTPPKIALMNSTEDKTKGNAAILESYLRLAGICSDVYDIVTPNEIAGIAPDGSTTTSRLLTGGYDFLWAPHWEGDKAPYSDDNDGNGTPDVDDIVDQVATFLEAGKGLFAECASIETFEHRDRGRFLTTKGIGHNGGTNDPDLVIYNDPTAANAQVGDFAYDPEGGHLHNWRPFVSGDPYALTPLPDVSGGNSEYVDTVTRFTVDDTSDPPNGVVDDTDWDYYVGGYAFGDTRNGYVVYLGGHKYAHCKGSNTGADPSAHPLDFEFGEEISTEAFTLLVKYNSGSETTITFDVSDNPFTAKAGDPLEVDLTTASFDKKKKKIKTITF</sequence>
<dbReference type="EMBL" id="BARS01008686">
    <property type="protein sequence ID" value="GAF82392.1"/>
    <property type="molecule type" value="Genomic_DNA"/>
</dbReference>
<gene>
    <name evidence="1" type="ORF">S01H1_16504</name>
</gene>
<comment type="caution">
    <text evidence="1">The sequence shown here is derived from an EMBL/GenBank/DDBJ whole genome shotgun (WGS) entry which is preliminary data.</text>
</comment>